<keyword evidence="1" id="KW-0694">RNA-binding</keyword>
<dbReference type="AlphaFoldDB" id="N9TSY2"/>
<dbReference type="EMBL" id="AORH01000027">
    <property type="protein sequence ID" value="ENY69254.1"/>
    <property type="molecule type" value="Genomic_DNA"/>
</dbReference>
<evidence type="ECO:0000313" key="2">
    <source>
        <dbReference type="EMBL" id="ENY69254.1"/>
    </source>
</evidence>
<dbReference type="Pfam" id="PF13275">
    <property type="entry name" value="S4_2"/>
    <property type="match status" value="1"/>
</dbReference>
<dbReference type="RefSeq" id="WP_004420874.1">
    <property type="nucleotide sequence ID" value="NZ_AORH01000027.1"/>
</dbReference>
<evidence type="ECO:0000256" key="1">
    <source>
        <dbReference type="PROSITE-ProRule" id="PRU00182"/>
    </source>
</evidence>
<proteinExistence type="predicted"/>
<gene>
    <name evidence="2" type="ORF">MBVG_4440</name>
</gene>
<dbReference type="Gene3D" id="3.10.290.10">
    <property type="entry name" value="RNA-binding S4 domain"/>
    <property type="match status" value="1"/>
</dbReference>
<dbReference type="PROSITE" id="PS50889">
    <property type="entry name" value="S4"/>
    <property type="match status" value="1"/>
</dbReference>
<name>N9TSY2_9BACT</name>
<dbReference type="OrthoDB" id="9811532at2"/>
<dbReference type="InterPro" id="IPR036986">
    <property type="entry name" value="S4_RNA-bd_sf"/>
</dbReference>
<evidence type="ECO:0000313" key="3">
    <source>
        <dbReference type="Proteomes" id="UP000013220"/>
    </source>
</evidence>
<protein>
    <submittedName>
        <fullName evidence="2">Uncharacterized protein</fullName>
    </submittedName>
</protein>
<keyword evidence="3" id="KW-1185">Reference proteome</keyword>
<dbReference type="STRING" id="1188235.MBVG_4440"/>
<reference evidence="2 3" key="1">
    <citation type="journal article" date="2013" name="Genome Announc.">
        <title>Draft Genome Sequences of Mycoplasma alkalescens, Mycoplasma arginini, and Mycoplasma bovigenitalium, Three Species with Equivocal Pathogenic Status for Cattle.</title>
        <authorList>
            <person name="Manso-Silvan L."/>
            <person name="Tardy F."/>
            <person name="Baranowski E."/>
            <person name="Barre A."/>
            <person name="Blanchard A."/>
            <person name="Breton M."/>
            <person name="Couture C."/>
            <person name="Citti C."/>
            <person name="Dordet-Frisoni E."/>
            <person name="Dupuy V."/>
            <person name="Gaurivaud P."/>
            <person name="Jacob D."/>
            <person name="Lemaitre C."/>
            <person name="Nikolski M."/>
            <person name="Nouvel L.X."/>
            <person name="Poumarat F."/>
            <person name="Thebault P."/>
            <person name="Theil S."/>
            <person name="Thiaucourt F."/>
            <person name="Sirand-Pugnet P."/>
        </authorList>
    </citation>
    <scope>NUCLEOTIDE SEQUENCE [LARGE SCALE GENOMIC DNA]</scope>
    <source>
        <strain evidence="2 3">51080</strain>
    </source>
</reference>
<dbReference type="SUPFAM" id="SSF55174">
    <property type="entry name" value="Alpha-L RNA-binding motif"/>
    <property type="match status" value="1"/>
</dbReference>
<dbReference type="PATRIC" id="fig|1188235.3.peg.458"/>
<dbReference type="Proteomes" id="UP000013220">
    <property type="component" value="Unassembled WGS sequence"/>
</dbReference>
<accession>N9TSY2</accession>
<dbReference type="GO" id="GO:0003723">
    <property type="term" value="F:RNA binding"/>
    <property type="evidence" value="ECO:0007669"/>
    <property type="project" value="UniProtKB-KW"/>
</dbReference>
<organism evidence="2 3">
    <name type="scientific">Mycoplasmopsis bovigenitalium 51080</name>
    <dbReference type="NCBI Taxonomy" id="1188235"/>
    <lineage>
        <taxon>Bacteria</taxon>
        <taxon>Bacillati</taxon>
        <taxon>Mycoplasmatota</taxon>
        <taxon>Mycoplasmoidales</taxon>
        <taxon>Metamycoplasmataceae</taxon>
        <taxon>Mycoplasmopsis</taxon>
    </lineage>
</organism>
<sequence>MNNVILIDGNSITLGQFLKLTKFISTGGQAKFFIETNNIKINNNIPNGRNTKIFSGDVVWINNKAYFVKN</sequence>
<comment type="caution">
    <text evidence="2">The sequence shown here is derived from an EMBL/GenBank/DDBJ whole genome shotgun (WGS) entry which is preliminary data.</text>
</comment>